<dbReference type="PANTHER" id="PTHR35271">
    <property type="entry name" value="ABC TRANSPORTER, SUBSTRATE-BINDING LIPOPROTEIN-RELATED"/>
    <property type="match status" value="1"/>
</dbReference>
<dbReference type="Gene3D" id="3.40.50.2300">
    <property type="match status" value="2"/>
</dbReference>
<dbReference type="AlphaFoldDB" id="A0A1M6STC4"/>
<reference evidence="1 2" key="1">
    <citation type="submission" date="2016-11" db="EMBL/GenBank/DDBJ databases">
        <authorList>
            <person name="Jaros S."/>
            <person name="Januszkiewicz K."/>
            <person name="Wedrychowicz H."/>
        </authorList>
    </citation>
    <scope>NUCLEOTIDE SEQUENCE [LARGE SCALE GENOMIC DNA]</scope>
    <source>
        <strain evidence="1 2">DSM 15480</strain>
    </source>
</reference>
<evidence type="ECO:0000313" key="1">
    <source>
        <dbReference type="EMBL" id="SHK47880.1"/>
    </source>
</evidence>
<dbReference type="EMBL" id="FQZY01000052">
    <property type="protein sequence ID" value="SHK47880.1"/>
    <property type="molecule type" value="Genomic_DNA"/>
</dbReference>
<sequence length="365" mass="38488">MEGKYLKDAAYKKQREKEEKTMKKKMVAALLTVAMVGTLAAGCAGKSTDANGSAASDAAKTTYTIGISQFAEHGSLDNCREGFLKGLEDEGIKEGDNLTVEYKNAAADMGTAGQIADAFVSDKVDLMCGIATPSAQTCYNAAMDADIPVIFTAVTDPVSAELAAEDGTPVGEVTGTSDKLAVEAQLKMIREILPDAKKLGIMYTTSEVNSVSAIKEYEAAVEEYGFELVTKGISTTADVSLAADDLLSEVDCVTNLTDNTVVASLPTILEKANEKKVPVFGSEIEQVKIGCLAAEGLDYVALGEQTGKMAAQVLKGEKKASELNFETITESELYYNTAVAELLGLEVDKAITDGAVQTFDAVEAQ</sequence>
<dbReference type="SUPFAM" id="SSF53822">
    <property type="entry name" value="Periplasmic binding protein-like I"/>
    <property type="match status" value="1"/>
</dbReference>
<dbReference type="CDD" id="cd06325">
    <property type="entry name" value="PBP1_ABC_unchar_transporter"/>
    <property type="match status" value="1"/>
</dbReference>
<name>A0A1M6STC4_9FIRM</name>
<proteinExistence type="predicted"/>
<protein>
    <submittedName>
        <fullName evidence="1">Putative ABC transport system substrate-binding protein</fullName>
    </submittedName>
</protein>
<dbReference type="Pfam" id="PF04392">
    <property type="entry name" value="ABC_sub_bind"/>
    <property type="match status" value="1"/>
</dbReference>
<organism evidence="1 2">
    <name type="scientific">Hespellia stercorisuis DSM 15480</name>
    <dbReference type="NCBI Taxonomy" id="1121950"/>
    <lineage>
        <taxon>Bacteria</taxon>
        <taxon>Bacillati</taxon>
        <taxon>Bacillota</taxon>
        <taxon>Clostridia</taxon>
        <taxon>Lachnospirales</taxon>
        <taxon>Lachnospiraceae</taxon>
        <taxon>Hespellia</taxon>
    </lineage>
</organism>
<dbReference type="Proteomes" id="UP000184301">
    <property type="component" value="Unassembled WGS sequence"/>
</dbReference>
<evidence type="ECO:0000313" key="2">
    <source>
        <dbReference type="Proteomes" id="UP000184301"/>
    </source>
</evidence>
<gene>
    <name evidence="1" type="ORF">SAMN02745243_03035</name>
</gene>
<dbReference type="PANTHER" id="PTHR35271:SF1">
    <property type="entry name" value="ABC TRANSPORTER, SUBSTRATE-BINDING LIPOPROTEIN"/>
    <property type="match status" value="1"/>
</dbReference>
<dbReference type="InterPro" id="IPR007487">
    <property type="entry name" value="ABC_transpt-TYRBP-like"/>
</dbReference>
<keyword evidence="2" id="KW-1185">Reference proteome</keyword>
<dbReference type="STRING" id="1121950.SAMN02745243_03035"/>
<dbReference type="InterPro" id="IPR028082">
    <property type="entry name" value="Peripla_BP_I"/>
</dbReference>
<accession>A0A1M6STC4</accession>